<accession>A0ABQ0A5F2</accession>
<comment type="caution">
    <text evidence="2">The sequence shown here is derived from an EMBL/GenBank/DDBJ whole genome shotgun (WGS) entry which is preliminary data.</text>
</comment>
<keyword evidence="3" id="KW-1185">Reference proteome</keyword>
<protein>
    <submittedName>
        <fullName evidence="2">Uncharacterized protein</fullName>
    </submittedName>
</protein>
<gene>
    <name evidence="2" type="ORF">NBRC116591_06870</name>
</gene>
<sequence>MAKEFILNQRFSQQVEDYDEIIQVESDTIVVAVIIGFVLTRFYQNQPCQFDIEHPTDKKINNAEKQAEYLSEWQDFLNVLNALAEVVDRFEPGCGKWLRDGQSATGDEGALITGKSGGATSEPKSRATPNNYSKMAMINNAMSKRTTVYQGRGAYTGLVENPISANTNLYPTMRVSANTTERPWPGKDDNYWGLISPENNPKVNLSTNPAEGMGPLPTGTEKSVKIGYVHGMCTAISHCVDEGPWATPYEMTTGSSTTKLASCFPCTTFMYSSGYPPSSIHLGRGESWLPPRAGNRLEVNAARGNQLETHCDSAICSNLSKRWHREIYQQLSLGARVLTHERVEELIGAYDVLAAKILSSELKLYGKSSQTPVPQFDVETQGGSLFLSALSVHDSEVNRLKRCLQPAYATYNFATNYVLRDVGQKK</sequence>
<dbReference type="EMBL" id="BAABWN010000002">
    <property type="protein sequence ID" value="GAA6166877.1"/>
    <property type="molecule type" value="Genomic_DNA"/>
</dbReference>
<evidence type="ECO:0000313" key="3">
    <source>
        <dbReference type="Proteomes" id="UP001465153"/>
    </source>
</evidence>
<proteinExistence type="predicted"/>
<evidence type="ECO:0000313" key="2">
    <source>
        <dbReference type="EMBL" id="GAA6166877.1"/>
    </source>
</evidence>
<organism evidence="2 3">
    <name type="scientific">Sessilibacter corallicola</name>
    <dbReference type="NCBI Taxonomy" id="2904075"/>
    <lineage>
        <taxon>Bacteria</taxon>
        <taxon>Pseudomonadati</taxon>
        <taxon>Pseudomonadota</taxon>
        <taxon>Gammaproteobacteria</taxon>
        <taxon>Cellvibrionales</taxon>
        <taxon>Cellvibrionaceae</taxon>
        <taxon>Sessilibacter</taxon>
    </lineage>
</organism>
<name>A0ABQ0A5F2_9GAMM</name>
<dbReference type="RefSeq" id="WP_353301693.1">
    <property type="nucleotide sequence ID" value="NZ_BAABWN010000002.1"/>
</dbReference>
<reference evidence="2 3" key="1">
    <citation type="submission" date="2024-04" db="EMBL/GenBank/DDBJ databases">
        <title>Draft genome sequence of Sessilibacter corallicola NBRC 116591.</title>
        <authorList>
            <person name="Miyakawa T."/>
            <person name="Kusuya Y."/>
            <person name="Miura T."/>
        </authorList>
    </citation>
    <scope>NUCLEOTIDE SEQUENCE [LARGE SCALE GENOMIC DNA]</scope>
    <source>
        <strain evidence="2 3">KU-00831-HH</strain>
    </source>
</reference>
<evidence type="ECO:0000256" key="1">
    <source>
        <dbReference type="SAM" id="MobiDB-lite"/>
    </source>
</evidence>
<dbReference type="Proteomes" id="UP001465153">
    <property type="component" value="Unassembled WGS sequence"/>
</dbReference>
<feature type="region of interest" description="Disordered" evidence="1">
    <location>
        <begin position="101"/>
        <end position="130"/>
    </location>
</feature>